<keyword evidence="2" id="KW-1185">Reference proteome</keyword>
<comment type="caution">
    <text evidence="1">The sequence shown here is derived from an EMBL/GenBank/DDBJ whole genome shotgun (WGS) entry which is preliminary data.</text>
</comment>
<evidence type="ECO:0000313" key="1">
    <source>
        <dbReference type="EMBL" id="KAK3242575.1"/>
    </source>
</evidence>
<sequence>MHADERAETLACIHDWAGDSLARMKRSATKIERSEHRGPVFFEEDRYNPLSTSDSEQTVYDLLRTSQIRKSVYVSMKSVLQSMIRESNLVKYNAQIRYTTTFEQVHLLQRLTMQEVDRAISWTFGDESGTRRAFTAPQLAISYLLCRSGHSFTRTAEVSNMEEIVQGSSTVHDAPEAVSVINRLSNCEDRGTQFRLLCLPPGHGKTNVAINGFLGLLRDRRLKEMKTCHAKSRNGCRTDDSSLMDVTLQTRLARVVIVVVPNNVYGHWHRRIGQECSALPCGNIALYPRAVSRPVNSTDVRALFEACADWDCAPWRKTVMLMNPKQYRQTFLQCKWLHDGRLRYDWVATVLDELSSHVQQMCKCPTPPSLHLWGITATPKELIANINRTATDIYIRKFMQGTLDMDASSRSMRERYGWMSETKARAEVQRLATANMHWLAVSVVPPQMETWIQKLHVGRMPMGIRSFKYTLDSAFSTTFLRSAITDPREIQDASVIQNLATGASETRVLELLRIDIARRACVDRMTSLTTVVGDGNMESQELLLSLMQDYVSVHRETEGAEATRCHRVLTVKNILRWRFVDDPCSAVGLRSLASNLHLAIEGLGSYIEDVEADRRHQDNLYFYMEHMRAYMRRLTRLQKYLPVNNTDRRRSRMRCIDGETDARDAVQALDLICLMCGCVFSFCDVARTTWLVDHCEWEVGRIEDGAFSEDGEWPHLEMRWMRCPGCASKLVLDDSIRPMCDLTALFSVRELLQEALPNGPGQEAVSAKTLIIDAFRSLFVQPSHPDFKMRWLTLNESGHAGLERFYERAPRLSLNQCGTYLALECFLHHAIFYSGVRRILVYYEKTDSLPHLGELVSVLREYIPYEDELSRTAEFSHISGIDDRALTHGMRPGKSYRQTKDDNIAWFLEEKSEVRIMHLLACTGTNEETHGLNLNNADLIVFYGSEGNLVQAVSRGLRMSSKETITKRSSVLKIFHMT</sequence>
<dbReference type="InterPro" id="IPR027417">
    <property type="entry name" value="P-loop_NTPase"/>
</dbReference>
<reference evidence="1 2" key="1">
    <citation type="journal article" date="2015" name="Genome Biol. Evol.">
        <title>Comparative Genomics of a Bacterivorous Green Alga Reveals Evolutionary Causalities and Consequences of Phago-Mixotrophic Mode of Nutrition.</title>
        <authorList>
            <person name="Burns J.A."/>
            <person name="Paasch A."/>
            <person name="Narechania A."/>
            <person name="Kim E."/>
        </authorList>
    </citation>
    <scope>NUCLEOTIDE SEQUENCE [LARGE SCALE GENOMIC DNA]</scope>
    <source>
        <strain evidence="1 2">PLY_AMNH</strain>
    </source>
</reference>
<dbReference type="AlphaFoldDB" id="A0AAE0EXF1"/>
<dbReference type="Proteomes" id="UP001190700">
    <property type="component" value="Unassembled WGS sequence"/>
</dbReference>
<gene>
    <name evidence="1" type="ORF">CYMTET_47734</name>
</gene>
<accession>A0AAE0EXF1</accession>
<dbReference type="EMBL" id="LGRX02033150">
    <property type="protein sequence ID" value="KAK3242575.1"/>
    <property type="molecule type" value="Genomic_DNA"/>
</dbReference>
<organism evidence="1 2">
    <name type="scientific">Cymbomonas tetramitiformis</name>
    <dbReference type="NCBI Taxonomy" id="36881"/>
    <lineage>
        <taxon>Eukaryota</taxon>
        <taxon>Viridiplantae</taxon>
        <taxon>Chlorophyta</taxon>
        <taxon>Pyramimonadophyceae</taxon>
        <taxon>Pyramimonadales</taxon>
        <taxon>Pyramimonadaceae</taxon>
        <taxon>Cymbomonas</taxon>
    </lineage>
</organism>
<name>A0AAE0EXF1_9CHLO</name>
<protein>
    <submittedName>
        <fullName evidence="1">Uncharacterized protein</fullName>
    </submittedName>
</protein>
<evidence type="ECO:0000313" key="2">
    <source>
        <dbReference type="Proteomes" id="UP001190700"/>
    </source>
</evidence>
<dbReference type="SUPFAM" id="SSF52540">
    <property type="entry name" value="P-loop containing nucleoside triphosphate hydrolases"/>
    <property type="match status" value="1"/>
</dbReference>
<proteinExistence type="predicted"/>